<dbReference type="RefSeq" id="WP_053773167.1">
    <property type="nucleotide sequence ID" value="NZ_LIST01000012.1"/>
</dbReference>
<dbReference type="STRING" id="1765655.AMR74_16645"/>
<dbReference type="EMBL" id="LIST01000012">
    <property type="protein sequence ID" value="KOX93268.1"/>
    <property type="molecule type" value="Genomic_DNA"/>
</dbReference>
<dbReference type="PATRIC" id="fig|1705389.3.peg.2925"/>
<evidence type="ECO:0000313" key="2">
    <source>
        <dbReference type="EMBL" id="KOX93268.1"/>
    </source>
</evidence>
<evidence type="ECO:0000256" key="1">
    <source>
        <dbReference type="SAM" id="Phobius"/>
    </source>
</evidence>
<keyword evidence="1" id="KW-0472">Membrane</keyword>
<sequence length="101" mass="10865">MSLLTTSVFGVLPSIRTMMKWAAIIFAAHFASAAFRYVALATRSVDPAVLDPSGVVAVAYVSGYAQALLFMSLLYYLPEAASGWATLVRDHAVAPLKRRVS</sequence>
<reference evidence="2 3" key="1">
    <citation type="submission" date="2015-08" db="EMBL/GenBank/DDBJ databases">
        <title>Genomes of Isolates from Cabo Rojo, PR.</title>
        <authorList>
            <person name="Sanchez-Nieves R.L."/>
            <person name="Montalvo-Rodriguez R."/>
        </authorList>
    </citation>
    <scope>NUCLEOTIDE SEQUENCE [LARGE SCALE GENOMIC DNA]</scope>
    <source>
        <strain evidence="2 3">5</strain>
    </source>
</reference>
<keyword evidence="1" id="KW-1133">Transmembrane helix</keyword>
<keyword evidence="1" id="KW-0812">Transmembrane</keyword>
<name>A0A0M9AKF5_9EURY</name>
<accession>A0A0M9AKF5</accession>
<dbReference type="Proteomes" id="UP000037747">
    <property type="component" value="Unassembled WGS sequence"/>
</dbReference>
<proteinExistence type="predicted"/>
<protein>
    <submittedName>
        <fullName evidence="2">Uncharacterized protein</fullName>
    </submittedName>
</protein>
<comment type="caution">
    <text evidence="2">The sequence shown here is derived from an EMBL/GenBank/DDBJ whole genome shotgun (WGS) entry which is preliminary data.</text>
</comment>
<gene>
    <name evidence="2" type="ORF">AMR74_16645</name>
</gene>
<evidence type="ECO:0000313" key="3">
    <source>
        <dbReference type="Proteomes" id="UP000037747"/>
    </source>
</evidence>
<organism evidence="2 3">
    <name type="scientific">Halorubrum tropicale</name>
    <dbReference type="NCBI Taxonomy" id="1765655"/>
    <lineage>
        <taxon>Archaea</taxon>
        <taxon>Methanobacteriati</taxon>
        <taxon>Methanobacteriota</taxon>
        <taxon>Stenosarchaea group</taxon>
        <taxon>Halobacteria</taxon>
        <taxon>Halobacteriales</taxon>
        <taxon>Haloferacaceae</taxon>
        <taxon>Halorubrum</taxon>
    </lineage>
</organism>
<dbReference type="AlphaFoldDB" id="A0A0M9AKF5"/>
<feature type="transmembrane region" description="Helical" evidence="1">
    <location>
        <begin position="57"/>
        <end position="77"/>
    </location>
</feature>
<keyword evidence="3" id="KW-1185">Reference proteome</keyword>